<dbReference type="Pfam" id="PF01283">
    <property type="entry name" value="Ribosomal_S26e"/>
    <property type="match status" value="1"/>
</dbReference>
<dbReference type="Proteomes" id="UP000789739">
    <property type="component" value="Unassembled WGS sequence"/>
</dbReference>
<protein>
    <recommendedName>
        <fullName evidence="4">40S ribosomal protein S26</fullName>
    </recommendedName>
</protein>
<dbReference type="InterPro" id="IPR038551">
    <property type="entry name" value="Ribosomal_eS26_sf"/>
</dbReference>
<evidence type="ECO:0000313" key="5">
    <source>
        <dbReference type="EMBL" id="CAG8494974.1"/>
    </source>
</evidence>
<proteinExistence type="inferred from homology"/>
<sequence length="206" mass="23368">MVSVGDKKGKHLLGIAFDLTIKRVITRKKKASSRVSVTPPVTMISLLLLQSDMELINLVDDNTTTPCIPPLLPRNILSNTLILDDLSTCYYHYDRPKREETTAATSTDVATLSLFDVRTVQDDKAIKRFTIRNMVESAAIRDITDASVYPEYALPKLYIKLHYCVSCAIHSHVVRVRSREGRRKRDPPPRIRYNKVQYINPASQAL</sequence>
<reference evidence="5" key="1">
    <citation type="submission" date="2021-06" db="EMBL/GenBank/DDBJ databases">
        <authorList>
            <person name="Kallberg Y."/>
            <person name="Tangrot J."/>
            <person name="Rosling A."/>
        </authorList>
    </citation>
    <scope>NUCLEOTIDE SEQUENCE</scope>
    <source>
        <strain evidence="5">BR232B</strain>
    </source>
</reference>
<dbReference type="GO" id="GO:0003735">
    <property type="term" value="F:structural constituent of ribosome"/>
    <property type="evidence" value="ECO:0007669"/>
    <property type="project" value="InterPro"/>
</dbReference>
<evidence type="ECO:0000256" key="1">
    <source>
        <dbReference type="ARBA" id="ARBA00008596"/>
    </source>
</evidence>
<dbReference type="Gene3D" id="3.30.1740.20">
    <property type="entry name" value="Ribosomal protein S26e"/>
    <property type="match status" value="1"/>
</dbReference>
<dbReference type="PANTHER" id="PTHR12538">
    <property type="entry name" value="40S RIBOSOMAL PROTEIN S26"/>
    <property type="match status" value="1"/>
</dbReference>
<dbReference type="AlphaFoldDB" id="A0A9N8WT10"/>
<evidence type="ECO:0000256" key="2">
    <source>
        <dbReference type="ARBA" id="ARBA00022980"/>
    </source>
</evidence>
<dbReference type="GO" id="GO:0003729">
    <property type="term" value="F:mRNA binding"/>
    <property type="evidence" value="ECO:0007669"/>
    <property type="project" value="TreeGrafter"/>
</dbReference>
<dbReference type="OrthoDB" id="10262653at2759"/>
<comment type="caution">
    <text evidence="5">The sequence shown here is derived from an EMBL/GenBank/DDBJ whole genome shotgun (WGS) entry which is preliminary data.</text>
</comment>
<dbReference type="PANTHER" id="PTHR12538:SF0">
    <property type="entry name" value="40S RIBOSOMAL PROTEIN S26"/>
    <property type="match status" value="1"/>
</dbReference>
<evidence type="ECO:0000256" key="4">
    <source>
        <dbReference type="RuleBase" id="RU363128"/>
    </source>
</evidence>
<keyword evidence="3 4" id="KW-0687">Ribonucleoprotein</keyword>
<evidence type="ECO:0000256" key="3">
    <source>
        <dbReference type="ARBA" id="ARBA00023274"/>
    </source>
</evidence>
<evidence type="ECO:0000313" key="6">
    <source>
        <dbReference type="Proteomes" id="UP000789739"/>
    </source>
</evidence>
<name>A0A9N8WT10_9GLOM</name>
<dbReference type="InterPro" id="IPR000892">
    <property type="entry name" value="Ribosomal_eS26"/>
</dbReference>
<dbReference type="GO" id="GO:0006412">
    <property type="term" value="P:translation"/>
    <property type="evidence" value="ECO:0007669"/>
    <property type="project" value="InterPro"/>
</dbReference>
<dbReference type="PROSITE" id="PS00733">
    <property type="entry name" value="RIBOSOMAL_S26E"/>
    <property type="match status" value="1"/>
</dbReference>
<dbReference type="InterPro" id="IPR047864">
    <property type="entry name" value="Ribosomal_eS26_CS"/>
</dbReference>
<comment type="similarity">
    <text evidence="1 4">Belongs to the eukaryotic ribosomal protein eS26 family.</text>
</comment>
<accession>A0A9N8WT10</accession>
<dbReference type="GO" id="GO:0022627">
    <property type="term" value="C:cytosolic small ribosomal subunit"/>
    <property type="evidence" value="ECO:0007669"/>
    <property type="project" value="TreeGrafter"/>
</dbReference>
<keyword evidence="6" id="KW-1185">Reference proteome</keyword>
<organism evidence="5 6">
    <name type="scientific">Paraglomus brasilianum</name>
    <dbReference type="NCBI Taxonomy" id="144538"/>
    <lineage>
        <taxon>Eukaryota</taxon>
        <taxon>Fungi</taxon>
        <taxon>Fungi incertae sedis</taxon>
        <taxon>Mucoromycota</taxon>
        <taxon>Glomeromycotina</taxon>
        <taxon>Glomeromycetes</taxon>
        <taxon>Paraglomerales</taxon>
        <taxon>Paraglomeraceae</taxon>
        <taxon>Paraglomus</taxon>
    </lineage>
</organism>
<dbReference type="EMBL" id="CAJVPI010000175">
    <property type="protein sequence ID" value="CAG8494974.1"/>
    <property type="molecule type" value="Genomic_DNA"/>
</dbReference>
<keyword evidence="2 4" id="KW-0689">Ribosomal protein</keyword>
<gene>
    <name evidence="5" type="ORF">PBRASI_LOCUS2305</name>
</gene>